<gene>
    <name evidence="1" type="ORF">2L372D_027</name>
</gene>
<evidence type="ECO:0000313" key="2">
    <source>
        <dbReference type="Proteomes" id="UP000316128"/>
    </source>
</evidence>
<organism evidence="1 2">
    <name type="scientific">Aeromonas phage 2L372D</name>
    <dbReference type="NCBI Taxonomy" id="2588097"/>
    <lineage>
        <taxon>Viruses</taxon>
        <taxon>Duplodnaviria</taxon>
        <taxon>Heunggongvirae</taxon>
        <taxon>Uroviricota</taxon>
        <taxon>Caudoviricetes</taxon>
        <taxon>Plateaulakevirus</taxon>
        <taxon>Plateaulakevirus pv2L372D</taxon>
    </lineage>
</organism>
<keyword evidence="2" id="KW-1185">Reference proteome</keyword>
<evidence type="ECO:0000313" key="1">
    <source>
        <dbReference type="EMBL" id="QDB73941.1"/>
    </source>
</evidence>
<dbReference type="Proteomes" id="UP000316128">
    <property type="component" value="Segment"/>
</dbReference>
<sequence>MQQKPYDIVEIDLSWVNKLIVCDEEIKADVFVEPLLIFCEEVLKKYKIDYDNNQEV</sequence>
<protein>
    <submittedName>
        <fullName evidence="1">Uncharacterized protein</fullName>
    </submittedName>
</protein>
<reference evidence="1 2" key="1">
    <citation type="submission" date="2019-04" db="EMBL/GenBank/DDBJ databases">
        <title>Nine Novel Phages from a Plateau Lake in Southwest China Provide Insights into Aeromonas Phage Diversity.</title>
        <authorList>
            <person name="Xiao W."/>
            <person name="Bai M."/>
            <person name="Wang Y."/>
            <person name="Cui X."/>
        </authorList>
    </citation>
    <scope>NUCLEOTIDE SEQUENCE [LARGE SCALE GENOMIC DNA]</scope>
</reference>
<proteinExistence type="predicted"/>
<name>A0A4Y5TWZ6_9CAUD</name>
<accession>A0A4Y5TWZ6</accession>
<dbReference type="EMBL" id="MK804893">
    <property type="protein sequence ID" value="QDB73941.1"/>
    <property type="molecule type" value="Genomic_DNA"/>
</dbReference>